<dbReference type="GeneID" id="56084469"/>
<gene>
    <name evidence="1" type="ORF">HZS54_17730</name>
</gene>
<evidence type="ECO:0008006" key="3">
    <source>
        <dbReference type="Google" id="ProtNLM"/>
    </source>
</evidence>
<dbReference type="InterPro" id="IPR027417">
    <property type="entry name" value="P-loop_NTPase"/>
</dbReference>
<dbReference type="EMBL" id="CP058909">
    <property type="protein sequence ID" value="QLH83358.1"/>
    <property type="molecule type" value="Genomic_DNA"/>
</dbReference>
<dbReference type="Proteomes" id="UP000509346">
    <property type="component" value="Chromosome"/>
</dbReference>
<organism evidence="1 2">
    <name type="scientific">Halosimplex pelagicum</name>
    <dbReference type="NCBI Taxonomy" id="869886"/>
    <lineage>
        <taxon>Archaea</taxon>
        <taxon>Methanobacteriati</taxon>
        <taxon>Methanobacteriota</taxon>
        <taxon>Stenosarchaea group</taxon>
        <taxon>Halobacteria</taxon>
        <taxon>Halobacteriales</taxon>
        <taxon>Haloarculaceae</taxon>
        <taxon>Halosimplex</taxon>
    </lineage>
</organism>
<name>A0A7D5PDE0_9EURY</name>
<protein>
    <recommendedName>
        <fullName evidence="3">ATP-binding protein</fullName>
    </recommendedName>
</protein>
<dbReference type="KEGG" id="hpel:HZS54_17730"/>
<sequence>MDIDLSEISVILGQKNSGKSVLFEHLLCQTERYICLDPNAEHGPPGAVYPDSPAEALQYWMDGETQQIIREMPFTADELDKWCRVFGQLQRCYLFIDEVHNWMSANNIPDVLQHLIKWHVTHSNCGIVVAAHKAKEIHDQMFTQTDNYFIFSYGEHEDAKFKQVSIPDKHRVTQMDPNSYRFLYYKDVAGASSAVRGPVPIPAHLQ</sequence>
<accession>A0A7D5PDE0</accession>
<keyword evidence="2" id="KW-1185">Reference proteome</keyword>
<dbReference type="AlphaFoldDB" id="A0A7D5PDE0"/>
<dbReference type="SUPFAM" id="SSF52540">
    <property type="entry name" value="P-loop containing nucleoside triphosphate hydrolases"/>
    <property type="match status" value="1"/>
</dbReference>
<proteinExistence type="predicted"/>
<evidence type="ECO:0000313" key="1">
    <source>
        <dbReference type="EMBL" id="QLH83358.1"/>
    </source>
</evidence>
<dbReference type="Gene3D" id="3.40.50.300">
    <property type="entry name" value="P-loop containing nucleotide triphosphate hydrolases"/>
    <property type="match status" value="1"/>
</dbReference>
<reference evidence="1 2" key="1">
    <citation type="submission" date="2020-07" db="EMBL/GenBank/DDBJ databases">
        <title>Halosimplex litoreum sp. nov. and Halosimplex rubrum sp. nov., isolated from different salt environments.</title>
        <authorList>
            <person name="Cui H."/>
        </authorList>
    </citation>
    <scope>NUCLEOTIDE SEQUENCE [LARGE SCALE GENOMIC DNA]</scope>
    <source>
        <strain evidence="1 2">R2</strain>
    </source>
</reference>
<dbReference type="OrthoDB" id="263152at2157"/>
<dbReference type="RefSeq" id="WP_179918407.1">
    <property type="nucleotide sequence ID" value="NZ_CP058909.1"/>
</dbReference>
<evidence type="ECO:0000313" key="2">
    <source>
        <dbReference type="Proteomes" id="UP000509346"/>
    </source>
</evidence>